<evidence type="ECO:0000313" key="1">
    <source>
        <dbReference type="EMBL" id="KAH9328641.1"/>
    </source>
</evidence>
<gene>
    <name evidence="1" type="ORF">KI387_000749</name>
</gene>
<proteinExistence type="predicted"/>
<organism evidence="1 2">
    <name type="scientific">Taxus chinensis</name>
    <name type="common">Chinese yew</name>
    <name type="synonym">Taxus wallichiana var. chinensis</name>
    <dbReference type="NCBI Taxonomy" id="29808"/>
    <lineage>
        <taxon>Eukaryota</taxon>
        <taxon>Viridiplantae</taxon>
        <taxon>Streptophyta</taxon>
        <taxon>Embryophyta</taxon>
        <taxon>Tracheophyta</taxon>
        <taxon>Spermatophyta</taxon>
        <taxon>Pinopsida</taxon>
        <taxon>Pinidae</taxon>
        <taxon>Conifers II</taxon>
        <taxon>Cupressales</taxon>
        <taxon>Taxaceae</taxon>
        <taxon>Taxus</taxon>
    </lineage>
</organism>
<dbReference type="AlphaFoldDB" id="A0AA38LLW4"/>
<keyword evidence="2" id="KW-1185">Reference proteome</keyword>
<protein>
    <submittedName>
        <fullName evidence="1">Uncharacterized protein</fullName>
    </submittedName>
</protein>
<comment type="caution">
    <text evidence="1">The sequence shown here is derived from an EMBL/GenBank/DDBJ whole genome shotgun (WGS) entry which is preliminary data.</text>
</comment>
<name>A0AA38LLW4_TAXCH</name>
<evidence type="ECO:0000313" key="2">
    <source>
        <dbReference type="Proteomes" id="UP000824469"/>
    </source>
</evidence>
<reference evidence="1 2" key="1">
    <citation type="journal article" date="2021" name="Nat. Plants">
        <title>The Taxus genome provides insights into paclitaxel biosynthesis.</title>
        <authorList>
            <person name="Xiong X."/>
            <person name="Gou J."/>
            <person name="Liao Q."/>
            <person name="Li Y."/>
            <person name="Zhou Q."/>
            <person name="Bi G."/>
            <person name="Li C."/>
            <person name="Du R."/>
            <person name="Wang X."/>
            <person name="Sun T."/>
            <person name="Guo L."/>
            <person name="Liang H."/>
            <person name="Lu P."/>
            <person name="Wu Y."/>
            <person name="Zhang Z."/>
            <person name="Ro D.K."/>
            <person name="Shang Y."/>
            <person name="Huang S."/>
            <person name="Yan J."/>
        </authorList>
    </citation>
    <scope>NUCLEOTIDE SEQUENCE [LARGE SCALE GENOMIC DNA]</scope>
    <source>
        <strain evidence="1">Ta-2019</strain>
    </source>
</reference>
<dbReference type="Proteomes" id="UP000824469">
    <property type="component" value="Unassembled WGS sequence"/>
</dbReference>
<feature type="non-terminal residue" evidence="1">
    <location>
        <position position="84"/>
    </location>
</feature>
<sequence>METGCAKGAWTLHVTLGFGVPFGAWEKRVTGTFRAPKEIWRGARRVCTTRMLLKGAMHLRFYDYTWRRYNLCCMGAGRAKGAWK</sequence>
<accession>A0AA38LLW4</accession>
<dbReference type="EMBL" id="JAHRHJ020000001">
    <property type="protein sequence ID" value="KAH9328641.1"/>
    <property type="molecule type" value="Genomic_DNA"/>
</dbReference>